<dbReference type="Proteomes" id="UP000295807">
    <property type="component" value="Unassembled WGS sequence"/>
</dbReference>
<comment type="caution">
    <text evidence="1">The sequence shown here is derived from an EMBL/GenBank/DDBJ whole genome shotgun (WGS) entry which is preliminary data.</text>
</comment>
<sequence>MHGGGPPHLTSCRNLKQVINISLNDQGIDIDTLRVRDSTKVGYYRHFTFYIDGVKQNVLGKEADGWRQSVFY</sequence>
<dbReference type="AlphaFoldDB" id="A0A4R3KSI8"/>
<reference evidence="1 2" key="1">
    <citation type="submission" date="2019-03" db="EMBL/GenBank/DDBJ databases">
        <title>Genomic Encyclopedia of Type Strains, Phase IV (KMG-IV): sequencing the most valuable type-strain genomes for metagenomic binning, comparative biology and taxonomic classification.</title>
        <authorList>
            <person name="Goeker M."/>
        </authorList>
    </citation>
    <scope>NUCLEOTIDE SEQUENCE [LARGE SCALE GENOMIC DNA]</scope>
    <source>
        <strain evidence="1 2">DSM 21100</strain>
    </source>
</reference>
<gene>
    <name evidence="1" type="ORF">EDD80_105214</name>
</gene>
<protein>
    <submittedName>
        <fullName evidence="1">Uncharacterized protein</fullName>
    </submittedName>
</protein>
<name>A0A4R3KSI8_9SPHI</name>
<evidence type="ECO:0000313" key="1">
    <source>
        <dbReference type="EMBL" id="TCS87399.1"/>
    </source>
</evidence>
<proteinExistence type="predicted"/>
<accession>A0A4R3KSI8</accession>
<organism evidence="1 2">
    <name type="scientific">Anseongella ginsenosidimutans</name>
    <dbReference type="NCBI Taxonomy" id="496056"/>
    <lineage>
        <taxon>Bacteria</taxon>
        <taxon>Pseudomonadati</taxon>
        <taxon>Bacteroidota</taxon>
        <taxon>Sphingobacteriia</taxon>
        <taxon>Sphingobacteriales</taxon>
        <taxon>Sphingobacteriaceae</taxon>
        <taxon>Anseongella</taxon>
    </lineage>
</organism>
<keyword evidence="2" id="KW-1185">Reference proteome</keyword>
<dbReference type="EMBL" id="SMAD01000005">
    <property type="protein sequence ID" value="TCS87399.1"/>
    <property type="molecule type" value="Genomic_DNA"/>
</dbReference>
<evidence type="ECO:0000313" key="2">
    <source>
        <dbReference type="Proteomes" id="UP000295807"/>
    </source>
</evidence>